<protein>
    <recommendedName>
        <fullName evidence="3">NmrA-like domain-containing protein</fullName>
    </recommendedName>
</protein>
<keyword evidence="2" id="KW-1185">Reference proteome</keyword>
<proteinExistence type="predicted"/>
<comment type="caution">
    <text evidence="1">The sequence shown here is derived from an EMBL/GenBank/DDBJ whole genome shotgun (WGS) entry which is preliminary data.</text>
</comment>
<dbReference type="PANTHER" id="PTHR43162">
    <property type="match status" value="1"/>
</dbReference>
<organism evidence="1 2">
    <name type="scientific">Sedimentitalea arenosa</name>
    <dbReference type="NCBI Taxonomy" id="2798803"/>
    <lineage>
        <taxon>Bacteria</taxon>
        <taxon>Pseudomonadati</taxon>
        <taxon>Pseudomonadota</taxon>
        <taxon>Alphaproteobacteria</taxon>
        <taxon>Rhodobacterales</taxon>
        <taxon>Paracoccaceae</taxon>
        <taxon>Sedimentitalea</taxon>
    </lineage>
</organism>
<evidence type="ECO:0000313" key="2">
    <source>
        <dbReference type="Proteomes" id="UP000619079"/>
    </source>
</evidence>
<sequence length="231" mass="25991">MDFEKGIGPSGQFDALFLMRPPHLTDPGLFTNFLDRFSRDTRVVFLSVQGADSMGFLPHAKIERVISEMEFQHVFVRPSYFMDNLTTALWPELQRNKRIYLPAGRLKLDWVSARDVAEVCASAIAGSHPEPVLQATGGQVMGFDEVCTRINATLGTSFRYAPASLVRYLAYSRSQGATWSYLIVMLLLHFLPRLTGQPHPHPSDLPAVLNRDPETVEAFALRHAKLFRSVQ</sequence>
<reference evidence="1" key="1">
    <citation type="submission" date="2020-12" db="EMBL/GenBank/DDBJ databases">
        <title>Sedimentitalea sp. nov., isolated from sand in Incheon.</title>
        <authorList>
            <person name="Kim W."/>
        </authorList>
    </citation>
    <scope>NUCLEOTIDE SEQUENCE</scope>
    <source>
        <strain evidence="1">CAU 1593</strain>
    </source>
</reference>
<dbReference type="RefSeq" id="WP_233155416.1">
    <property type="nucleotide sequence ID" value="NZ_JAELVR010000010.1"/>
</dbReference>
<gene>
    <name evidence="1" type="ORF">JF290_15065</name>
</gene>
<name>A0A8J7LWY8_9RHOB</name>
<evidence type="ECO:0000313" key="1">
    <source>
        <dbReference type="EMBL" id="MBJ6372846.1"/>
    </source>
</evidence>
<dbReference type="InterPro" id="IPR051604">
    <property type="entry name" value="Ergot_Alk_Oxidoreductase"/>
</dbReference>
<dbReference type="Proteomes" id="UP000619079">
    <property type="component" value="Unassembled WGS sequence"/>
</dbReference>
<accession>A0A8J7LWY8</accession>
<dbReference type="InterPro" id="IPR036291">
    <property type="entry name" value="NAD(P)-bd_dom_sf"/>
</dbReference>
<dbReference type="SUPFAM" id="SSF51735">
    <property type="entry name" value="NAD(P)-binding Rossmann-fold domains"/>
    <property type="match status" value="1"/>
</dbReference>
<dbReference type="Gene3D" id="3.90.25.10">
    <property type="entry name" value="UDP-galactose 4-epimerase, domain 1"/>
    <property type="match status" value="1"/>
</dbReference>
<dbReference type="Gene3D" id="3.40.50.720">
    <property type="entry name" value="NAD(P)-binding Rossmann-like Domain"/>
    <property type="match status" value="1"/>
</dbReference>
<dbReference type="EMBL" id="JAELVR010000010">
    <property type="protein sequence ID" value="MBJ6372846.1"/>
    <property type="molecule type" value="Genomic_DNA"/>
</dbReference>
<dbReference type="AlphaFoldDB" id="A0A8J7LWY8"/>
<dbReference type="PANTHER" id="PTHR43162:SF1">
    <property type="entry name" value="PRESTALK A DIFFERENTIATION PROTEIN A"/>
    <property type="match status" value="1"/>
</dbReference>
<evidence type="ECO:0008006" key="3">
    <source>
        <dbReference type="Google" id="ProtNLM"/>
    </source>
</evidence>